<evidence type="ECO:0000256" key="9">
    <source>
        <dbReference type="ARBA" id="ARBA00023235"/>
    </source>
</evidence>
<name>A0A918RXX5_9GAMM</name>
<evidence type="ECO:0000256" key="1">
    <source>
        <dbReference type="ARBA" id="ARBA00000693"/>
    </source>
</evidence>
<dbReference type="AlphaFoldDB" id="A0A918RXX5"/>
<evidence type="ECO:0000256" key="2">
    <source>
        <dbReference type="ARBA" id="ARBA00001353"/>
    </source>
</evidence>
<evidence type="ECO:0000256" key="5">
    <source>
        <dbReference type="ARBA" id="ARBA00012234"/>
    </source>
</evidence>
<dbReference type="EC" id="4.1.2.25" evidence="6"/>
<dbReference type="Gene3D" id="3.30.1130.10">
    <property type="match status" value="1"/>
</dbReference>
<dbReference type="PANTHER" id="PTHR42844:SF1">
    <property type="entry name" value="DIHYDRONEOPTERIN ALDOLASE 1-RELATED"/>
    <property type="match status" value="1"/>
</dbReference>
<comment type="catalytic activity">
    <reaction evidence="1">
        <text>7,8-dihydroneopterin = 7,8-dihydromonapterin</text>
        <dbReference type="Rhea" id="RHEA:45328"/>
        <dbReference type="ChEBI" id="CHEBI:17001"/>
        <dbReference type="ChEBI" id="CHEBI:71175"/>
        <dbReference type="EC" id="5.1.99.8"/>
    </reaction>
</comment>
<comment type="pathway">
    <text evidence="3">Cofactor biosynthesis; tetrahydrofolate biosynthesis; 2-amino-4-hydroxy-6-hydroxymethyl-7,8-dihydropteridine diphosphate from 7,8-dihydroneopterin triphosphate: step 3/4.</text>
</comment>
<dbReference type="GO" id="GO:0004150">
    <property type="term" value="F:dihydroneopterin aldolase activity"/>
    <property type="evidence" value="ECO:0007669"/>
    <property type="project" value="UniProtKB-EC"/>
</dbReference>
<feature type="domain" description="Dihydroneopterin aldolase/epimerase" evidence="15">
    <location>
        <begin position="4"/>
        <end position="114"/>
    </location>
</feature>
<evidence type="ECO:0000256" key="6">
    <source>
        <dbReference type="ARBA" id="ARBA00013043"/>
    </source>
</evidence>
<dbReference type="EC" id="5.1.99.8" evidence="5"/>
<dbReference type="EMBL" id="BMXA01000004">
    <property type="protein sequence ID" value="GHA13612.1"/>
    <property type="molecule type" value="Genomic_DNA"/>
</dbReference>
<dbReference type="GO" id="GO:0046656">
    <property type="term" value="P:folic acid biosynthetic process"/>
    <property type="evidence" value="ECO:0007669"/>
    <property type="project" value="UniProtKB-KW"/>
</dbReference>
<dbReference type="Proteomes" id="UP000614811">
    <property type="component" value="Unassembled WGS sequence"/>
</dbReference>
<reference evidence="16" key="1">
    <citation type="journal article" date="2014" name="Int. J. Syst. Evol. Microbiol.">
        <title>Complete genome sequence of Corynebacterium casei LMG S-19264T (=DSM 44701T), isolated from a smear-ripened cheese.</title>
        <authorList>
            <consortium name="US DOE Joint Genome Institute (JGI-PGF)"/>
            <person name="Walter F."/>
            <person name="Albersmeier A."/>
            <person name="Kalinowski J."/>
            <person name="Ruckert C."/>
        </authorList>
    </citation>
    <scope>NUCLEOTIDE SEQUENCE</scope>
    <source>
        <strain evidence="16">KCTC 12711</strain>
    </source>
</reference>
<keyword evidence="10" id="KW-0456">Lyase</keyword>
<comment type="caution">
    <text evidence="16">The sequence shown here is derived from an EMBL/GenBank/DDBJ whole genome shotgun (WGS) entry which is preliminary data.</text>
</comment>
<keyword evidence="9" id="KW-0413">Isomerase</keyword>
<dbReference type="FunFam" id="3.30.1130.10:FF:000002">
    <property type="entry name" value="7,8-dihydroneopterin aldolase"/>
    <property type="match status" value="1"/>
</dbReference>
<dbReference type="InterPro" id="IPR043133">
    <property type="entry name" value="GTP-CH-I_C/QueF"/>
</dbReference>
<evidence type="ECO:0000256" key="8">
    <source>
        <dbReference type="ARBA" id="ARBA00022909"/>
    </source>
</evidence>
<dbReference type="SUPFAM" id="SSF55620">
    <property type="entry name" value="Tetrahydrobiopterin biosynthesis enzymes-like"/>
    <property type="match status" value="1"/>
</dbReference>
<evidence type="ECO:0000259" key="15">
    <source>
        <dbReference type="SMART" id="SM00905"/>
    </source>
</evidence>
<accession>A0A918RXX5</accession>
<keyword evidence="8" id="KW-0289">Folate biosynthesis</keyword>
<organism evidence="16 17">
    <name type="scientific">Arenicella chitinivorans</name>
    <dbReference type="NCBI Taxonomy" id="1329800"/>
    <lineage>
        <taxon>Bacteria</taxon>
        <taxon>Pseudomonadati</taxon>
        <taxon>Pseudomonadota</taxon>
        <taxon>Gammaproteobacteria</taxon>
        <taxon>Arenicellales</taxon>
        <taxon>Arenicellaceae</taxon>
        <taxon>Arenicella</taxon>
    </lineage>
</organism>
<keyword evidence="17" id="KW-1185">Reference proteome</keyword>
<evidence type="ECO:0000256" key="7">
    <source>
        <dbReference type="ARBA" id="ARBA00018285"/>
    </source>
</evidence>
<dbReference type="GO" id="GO:0016853">
    <property type="term" value="F:isomerase activity"/>
    <property type="evidence" value="ECO:0007669"/>
    <property type="project" value="UniProtKB-KW"/>
</dbReference>
<sequence length="119" mass="13251">MDLIYLNGLELKCTIGVWDWEQAIQQTLHADVQVGTNTSLPAKTDDLADAVDYHKMTVRLQEVAKAQNYALLETLAEKIADCVLTEFATDYVKIKLDKGAAVKGVRHVGVIIERKSAHR</sequence>
<evidence type="ECO:0000256" key="11">
    <source>
        <dbReference type="ARBA" id="ARBA00029947"/>
    </source>
</evidence>
<evidence type="ECO:0000256" key="10">
    <source>
        <dbReference type="ARBA" id="ARBA00023239"/>
    </source>
</evidence>
<dbReference type="GO" id="GO:0005737">
    <property type="term" value="C:cytoplasm"/>
    <property type="evidence" value="ECO:0007669"/>
    <property type="project" value="TreeGrafter"/>
</dbReference>
<comment type="similarity">
    <text evidence="4">Belongs to the DHNA family.</text>
</comment>
<dbReference type="InterPro" id="IPR006157">
    <property type="entry name" value="FolB_dom"/>
</dbReference>
<evidence type="ECO:0000313" key="17">
    <source>
        <dbReference type="Proteomes" id="UP000614811"/>
    </source>
</evidence>
<evidence type="ECO:0000256" key="4">
    <source>
        <dbReference type="ARBA" id="ARBA00005708"/>
    </source>
</evidence>
<evidence type="ECO:0000313" key="16">
    <source>
        <dbReference type="EMBL" id="GHA13612.1"/>
    </source>
</evidence>
<comment type="catalytic activity">
    <reaction evidence="2">
        <text>7,8-dihydroneopterin = 6-hydroxymethyl-7,8-dihydropterin + glycolaldehyde</text>
        <dbReference type="Rhea" id="RHEA:10540"/>
        <dbReference type="ChEBI" id="CHEBI:17001"/>
        <dbReference type="ChEBI" id="CHEBI:17071"/>
        <dbReference type="ChEBI" id="CHEBI:44841"/>
        <dbReference type="EC" id="4.1.2.25"/>
    </reaction>
</comment>
<dbReference type="PANTHER" id="PTHR42844">
    <property type="entry name" value="DIHYDRONEOPTERIN ALDOLASE 1-RELATED"/>
    <property type="match status" value="1"/>
</dbReference>
<dbReference type="NCBIfam" id="TIGR00526">
    <property type="entry name" value="folB_dom"/>
    <property type="match status" value="1"/>
</dbReference>
<evidence type="ECO:0000256" key="3">
    <source>
        <dbReference type="ARBA" id="ARBA00005013"/>
    </source>
</evidence>
<proteinExistence type="inferred from homology"/>
<dbReference type="Pfam" id="PF02152">
    <property type="entry name" value="FolB"/>
    <property type="match status" value="1"/>
</dbReference>
<gene>
    <name evidence="16" type="primary">folB</name>
    <name evidence="16" type="ORF">GCM10008090_24180</name>
</gene>
<protein>
    <recommendedName>
        <fullName evidence="7">Dihydroneopterin aldolase</fullName>
        <ecNumber evidence="6">4.1.2.25</ecNumber>
        <ecNumber evidence="5">5.1.99.8</ecNumber>
    </recommendedName>
    <alternativeName>
        <fullName evidence="12">7,8-dihydroneopterin 2'-epimerase</fullName>
    </alternativeName>
    <alternativeName>
        <fullName evidence="14">7,8-dihydroneopterin aldolase</fullName>
    </alternativeName>
    <alternativeName>
        <fullName evidence="11">7,8-dihydroneopterin epimerase</fullName>
    </alternativeName>
    <alternativeName>
        <fullName evidence="13">Dihydroneopterin epimerase</fullName>
    </alternativeName>
</protein>
<dbReference type="RefSeq" id="WP_189401521.1">
    <property type="nucleotide sequence ID" value="NZ_BMXA01000004.1"/>
</dbReference>
<evidence type="ECO:0000256" key="14">
    <source>
        <dbReference type="ARBA" id="ARBA00032903"/>
    </source>
</evidence>
<reference evidence="16" key="2">
    <citation type="submission" date="2020-09" db="EMBL/GenBank/DDBJ databases">
        <authorList>
            <person name="Sun Q."/>
            <person name="Kim S."/>
        </authorList>
    </citation>
    <scope>NUCLEOTIDE SEQUENCE</scope>
    <source>
        <strain evidence="16">KCTC 12711</strain>
    </source>
</reference>
<dbReference type="SMART" id="SM00905">
    <property type="entry name" value="FolB"/>
    <property type="match status" value="1"/>
</dbReference>
<evidence type="ECO:0000256" key="12">
    <source>
        <dbReference type="ARBA" id="ARBA00031101"/>
    </source>
</evidence>
<evidence type="ECO:0000256" key="13">
    <source>
        <dbReference type="ARBA" id="ARBA00032109"/>
    </source>
</evidence>
<dbReference type="InterPro" id="IPR006156">
    <property type="entry name" value="Dihydroneopterin_aldolase"/>
</dbReference>